<feature type="transmembrane region" description="Helical" evidence="7">
    <location>
        <begin position="243"/>
        <end position="264"/>
    </location>
</feature>
<dbReference type="InterPro" id="IPR018480">
    <property type="entry name" value="PNAcMuramoyl-5peptid_Trfase_CS"/>
</dbReference>
<dbReference type="PANTHER" id="PTHR22926:SF3">
    <property type="entry name" value="UNDECAPRENYL-PHOSPHATE ALPHA-N-ACETYLGLUCOSAMINYL 1-PHOSPHATE TRANSFERASE"/>
    <property type="match status" value="1"/>
</dbReference>
<keyword evidence="2" id="KW-1003">Cell membrane</keyword>
<evidence type="ECO:0000256" key="5">
    <source>
        <dbReference type="ARBA" id="ARBA00022989"/>
    </source>
</evidence>
<reference evidence="8 9" key="1">
    <citation type="submission" date="2021-03" db="EMBL/GenBank/DDBJ databases">
        <authorList>
            <person name="Peeters C."/>
        </authorList>
    </citation>
    <scope>NUCLEOTIDE SEQUENCE [LARGE SCALE GENOMIC DNA]</scope>
    <source>
        <strain evidence="8 9">LMG 26411</strain>
    </source>
</reference>
<dbReference type="GO" id="GO:0036380">
    <property type="term" value="F:UDP-N-acetylglucosamine-undecaprenyl-phosphate N-acetylglucosaminephosphotransferase activity"/>
    <property type="evidence" value="ECO:0007669"/>
    <property type="project" value="UniProtKB-EC"/>
</dbReference>
<keyword evidence="6 7" id="KW-0472">Membrane</keyword>
<sequence length="362" mass="39532">MFDYFWVPASCALISLVALFALRPVAIRIGLVDVPGGRKRHVGDVPLIGGIAVLVAVWIGSLMYLRTFDRYVALYAGVTLLAVVGLVDDLRGMRPLTKLAFQFLAAILMTSWGSVYLMSLGDLFGRREIDLLNWGIPLTIFAVLSVVNALNMSDGLDGLAGGLAVIVLGWMAFLATTVGNMMVSRIAMIFCGALIGFLLLNVHHPLRGRQRVFLGDAGSLLLGYIMVWFAVELTQAPYNPQGHVPPVVMLWVLGLILVDLMAVVMRRMIKGKNPLAADRTHLHHVLLRVGLSPSQAVCLIWLANVLCGLVGVAGWKLGLADQWLFLAFLAFAAVHFMMVRNAWKLMRAVRRVTRKSGTTTAS</sequence>
<feature type="transmembrane region" description="Helical" evidence="7">
    <location>
        <begin position="212"/>
        <end position="231"/>
    </location>
</feature>
<dbReference type="InterPro" id="IPR000715">
    <property type="entry name" value="Glycosyl_transferase_4"/>
</dbReference>
<evidence type="ECO:0000256" key="1">
    <source>
        <dbReference type="ARBA" id="ARBA00004651"/>
    </source>
</evidence>
<feature type="transmembrane region" description="Helical" evidence="7">
    <location>
        <begin position="323"/>
        <end position="343"/>
    </location>
</feature>
<dbReference type="PROSITE" id="PS01348">
    <property type="entry name" value="MRAY_2"/>
    <property type="match status" value="1"/>
</dbReference>
<dbReference type="RefSeq" id="WP_211957011.1">
    <property type="nucleotide sequence ID" value="NZ_CAJPVI010000049.1"/>
</dbReference>
<evidence type="ECO:0000313" key="8">
    <source>
        <dbReference type="EMBL" id="CAG2158755.1"/>
    </source>
</evidence>
<keyword evidence="5 7" id="KW-1133">Transmembrane helix</keyword>
<evidence type="ECO:0000256" key="3">
    <source>
        <dbReference type="ARBA" id="ARBA00022679"/>
    </source>
</evidence>
<dbReference type="PANTHER" id="PTHR22926">
    <property type="entry name" value="PHOSPHO-N-ACETYLMURAMOYL-PENTAPEPTIDE-TRANSFERASE"/>
    <property type="match status" value="1"/>
</dbReference>
<evidence type="ECO:0000256" key="6">
    <source>
        <dbReference type="ARBA" id="ARBA00023136"/>
    </source>
</evidence>
<feature type="transmembrane region" description="Helical" evidence="7">
    <location>
        <begin position="285"/>
        <end position="311"/>
    </location>
</feature>
<keyword evidence="4 7" id="KW-0812">Transmembrane</keyword>
<comment type="subcellular location">
    <subcellularLocation>
        <location evidence="1">Cell membrane</location>
        <topology evidence="1">Multi-pass membrane protein</topology>
    </subcellularLocation>
</comment>
<evidence type="ECO:0000256" key="7">
    <source>
        <dbReference type="SAM" id="Phobius"/>
    </source>
</evidence>
<proteinExistence type="predicted"/>
<feature type="transmembrane region" description="Helical" evidence="7">
    <location>
        <begin position="6"/>
        <end position="26"/>
    </location>
</feature>
<feature type="transmembrane region" description="Helical" evidence="7">
    <location>
        <begin position="47"/>
        <end position="65"/>
    </location>
</feature>
<keyword evidence="9" id="KW-1185">Reference proteome</keyword>
<gene>
    <name evidence="8" type="primary">wecA_2</name>
    <name evidence="8" type="ORF">LMG26411_06173</name>
</gene>
<evidence type="ECO:0000256" key="2">
    <source>
        <dbReference type="ARBA" id="ARBA00022475"/>
    </source>
</evidence>
<comment type="caution">
    <text evidence="8">The sequence shown here is derived from an EMBL/GenBank/DDBJ whole genome shotgun (WGS) entry which is preliminary data.</text>
</comment>
<feature type="transmembrane region" description="Helical" evidence="7">
    <location>
        <begin position="158"/>
        <end position="176"/>
    </location>
</feature>
<feature type="transmembrane region" description="Helical" evidence="7">
    <location>
        <begin position="131"/>
        <end position="151"/>
    </location>
</feature>
<evidence type="ECO:0000313" key="9">
    <source>
        <dbReference type="Proteomes" id="UP000672657"/>
    </source>
</evidence>
<evidence type="ECO:0000256" key="4">
    <source>
        <dbReference type="ARBA" id="ARBA00022692"/>
    </source>
</evidence>
<feature type="transmembrane region" description="Helical" evidence="7">
    <location>
        <begin position="71"/>
        <end position="87"/>
    </location>
</feature>
<protein>
    <submittedName>
        <fullName evidence="8">Undecaprenyl-phosphate alpha-N-acetylglucosaminyl 1-phosphate transferase</fullName>
        <ecNumber evidence="8">2.7.8.33</ecNumber>
    </submittedName>
</protein>
<dbReference type="CDD" id="cd06853">
    <property type="entry name" value="GT_WecA_like"/>
    <property type="match status" value="1"/>
</dbReference>
<dbReference type="Pfam" id="PF00953">
    <property type="entry name" value="Glycos_transf_4"/>
    <property type="match status" value="1"/>
</dbReference>
<name>A0ABM8TRC6_9BURK</name>
<feature type="transmembrane region" description="Helical" evidence="7">
    <location>
        <begin position="99"/>
        <end position="119"/>
    </location>
</feature>
<dbReference type="EMBL" id="CAJPVI010000049">
    <property type="protein sequence ID" value="CAG2158755.1"/>
    <property type="molecule type" value="Genomic_DNA"/>
</dbReference>
<keyword evidence="3 8" id="KW-0808">Transferase</keyword>
<organism evidence="8 9">
    <name type="scientific">Cupriavidus numazuensis</name>
    <dbReference type="NCBI Taxonomy" id="221992"/>
    <lineage>
        <taxon>Bacteria</taxon>
        <taxon>Pseudomonadati</taxon>
        <taxon>Pseudomonadota</taxon>
        <taxon>Betaproteobacteria</taxon>
        <taxon>Burkholderiales</taxon>
        <taxon>Burkholderiaceae</taxon>
        <taxon>Cupriavidus</taxon>
    </lineage>
</organism>
<feature type="transmembrane region" description="Helical" evidence="7">
    <location>
        <begin position="182"/>
        <end position="200"/>
    </location>
</feature>
<dbReference type="EC" id="2.7.8.33" evidence="8"/>
<accession>A0ABM8TRC6</accession>
<dbReference type="Proteomes" id="UP000672657">
    <property type="component" value="Unassembled WGS sequence"/>
</dbReference>